<evidence type="ECO:0000256" key="12">
    <source>
        <dbReference type="ARBA" id="ARBA00023180"/>
    </source>
</evidence>
<dbReference type="InterPro" id="IPR017452">
    <property type="entry name" value="GPCR_Rhodpsn_7TM"/>
</dbReference>
<feature type="transmembrane region" description="Helical" evidence="20">
    <location>
        <begin position="191"/>
        <end position="220"/>
    </location>
</feature>
<keyword evidence="13" id="KW-0143">Chaperone</keyword>
<evidence type="ECO:0000256" key="17">
    <source>
        <dbReference type="ARBA" id="ARBA00041533"/>
    </source>
</evidence>
<keyword evidence="9 20" id="KW-0297">G-protein coupled receptor</keyword>
<evidence type="ECO:0000256" key="2">
    <source>
        <dbReference type="ARBA" id="ARBA00004651"/>
    </source>
</evidence>
<feature type="transmembrane region" description="Helical" evidence="20">
    <location>
        <begin position="253"/>
        <end position="275"/>
    </location>
</feature>
<dbReference type="SUPFAM" id="SSF81321">
    <property type="entry name" value="Family A G protein-coupled receptor-like"/>
    <property type="match status" value="1"/>
</dbReference>
<dbReference type="PROSITE" id="PS50262">
    <property type="entry name" value="G_PROTEIN_RECEP_F1_2"/>
    <property type="match status" value="1"/>
</dbReference>
<evidence type="ECO:0000256" key="18">
    <source>
        <dbReference type="ARBA" id="ARBA00045428"/>
    </source>
</evidence>
<proteinExistence type="inferred from homology"/>
<comment type="subcellular location">
    <subcellularLocation>
        <location evidence="2 20">Cell membrane</location>
        <topology evidence="2 20">Multi-pass membrane protein</topology>
    </subcellularLocation>
    <subcellularLocation>
        <location evidence="1">Endoplasmic reticulum</location>
    </subcellularLocation>
</comment>
<keyword evidence="3" id="KW-1003">Cell membrane</keyword>
<dbReference type="Proteomes" id="UP001187343">
    <property type="component" value="Unassembled WGS sequence"/>
</dbReference>
<feature type="transmembrane region" description="Helical" evidence="20">
    <location>
        <begin position="103"/>
        <end position="124"/>
    </location>
</feature>
<evidence type="ECO:0000256" key="14">
    <source>
        <dbReference type="ARBA" id="ARBA00023224"/>
    </source>
</evidence>
<evidence type="ECO:0000256" key="20">
    <source>
        <dbReference type="RuleBase" id="RU046427"/>
    </source>
</evidence>
<feature type="compositionally biased region" description="Basic and acidic residues" evidence="21">
    <location>
        <begin position="406"/>
        <end position="415"/>
    </location>
</feature>
<evidence type="ECO:0000256" key="6">
    <source>
        <dbReference type="ARBA" id="ARBA00022729"/>
    </source>
</evidence>
<dbReference type="InterPro" id="IPR001623">
    <property type="entry name" value="DnaJ_domain"/>
</dbReference>
<dbReference type="SUPFAM" id="SSF46565">
    <property type="entry name" value="Chaperone J-domain"/>
    <property type="match status" value="1"/>
</dbReference>
<evidence type="ECO:0000256" key="10">
    <source>
        <dbReference type="ARBA" id="ARBA00023136"/>
    </source>
</evidence>
<evidence type="ECO:0000256" key="11">
    <source>
        <dbReference type="ARBA" id="ARBA00023170"/>
    </source>
</evidence>
<name>A0AA88PMT9_9TELE</name>
<keyword evidence="6" id="KW-0732">Signal</keyword>
<dbReference type="PRINTS" id="PR00896">
    <property type="entry name" value="VASOPRESSINR"/>
</dbReference>
<dbReference type="PANTHER" id="PTHR24241">
    <property type="entry name" value="NEUROPEPTIDE RECEPTOR-RELATED G-PROTEIN COUPLED RECEPTOR"/>
    <property type="match status" value="1"/>
</dbReference>
<feature type="transmembrane region" description="Helical" evidence="20">
    <location>
        <begin position="145"/>
        <end position="166"/>
    </location>
</feature>
<dbReference type="PROSITE" id="PS50076">
    <property type="entry name" value="DNAJ_2"/>
    <property type="match status" value="1"/>
</dbReference>
<dbReference type="GO" id="GO:0001992">
    <property type="term" value="P:regulation of systemic arterial blood pressure by vasopressin"/>
    <property type="evidence" value="ECO:0007669"/>
    <property type="project" value="TreeGrafter"/>
</dbReference>
<dbReference type="AlphaFoldDB" id="A0AA88PMT9"/>
<keyword evidence="14 20" id="KW-0807">Transducer</keyword>
<dbReference type="PANTHER" id="PTHR24241:SF20">
    <property type="entry name" value="VASOPRESSIN V2 RECEPTOR"/>
    <property type="match status" value="1"/>
</dbReference>
<keyword evidence="25" id="KW-1185">Reference proteome</keyword>
<evidence type="ECO:0000259" key="22">
    <source>
        <dbReference type="PROSITE" id="PS50076"/>
    </source>
</evidence>
<dbReference type="GO" id="GO:0005000">
    <property type="term" value="F:vasopressin receptor activity"/>
    <property type="evidence" value="ECO:0007669"/>
    <property type="project" value="InterPro"/>
</dbReference>
<comment type="similarity">
    <text evidence="20">Belongs to the G-protein coupled receptor 1 family. Vasopressin/oxytocin receptor subfamily.</text>
</comment>
<dbReference type="InterPro" id="IPR036869">
    <property type="entry name" value="J_dom_sf"/>
</dbReference>
<dbReference type="PRINTS" id="PR00237">
    <property type="entry name" value="GPCRRHODOPSN"/>
</dbReference>
<dbReference type="CDD" id="cd06257">
    <property type="entry name" value="DnaJ"/>
    <property type="match status" value="1"/>
</dbReference>
<dbReference type="GO" id="GO:0005783">
    <property type="term" value="C:endoplasmic reticulum"/>
    <property type="evidence" value="ECO:0007669"/>
    <property type="project" value="UniProtKB-SubCell"/>
</dbReference>
<evidence type="ECO:0000256" key="15">
    <source>
        <dbReference type="ARBA" id="ARBA00023230"/>
    </source>
</evidence>
<comment type="caution">
    <text evidence="24">The sequence shown here is derived from an EMBL/GenBank/DDBJ whole genome shotgun (WGS) entry which is preliminary data.</text>
</comment>
<dbReference type="InterPro" id="IPR001817">
    <property type="entry name" value="Vasoprsn_rcpt"/>
</dbReference>
<dbReference type="Pfam" id="PF00001">
    <property type="entry name" value="7tm_1"/>
    <property type="match status" value="1"/>
</dbReference>
<evidence type="ECO:0000256" key="13">
    <source>
        <dbReference type="ARBA" id="ARBA00023186"/>
    </source>
</evidence>
<dbReference type="PROSITE" id="PS00237">
    <property type="entry name" value="G_PROTEIN_RECEP_F1_1"/>
    <property type="match status" value="1"/>
</dbReference>
<feature type="region of interest" description="Disordered" evidence="21">
    <location>
        <begin position="405"/>
        <end position="432"/>
    </location>
</feature>
<feature type="domain" description="J" evidence="22">
    <location>
        <begin position="353"/>
        <end position="417"/>
    </location>
</feature>
<feature type="domain" description="G-protein coupled receptors family 1 profile" evidence="23">
    <location>
        <begin position="45"/>
        <end position="271"/>
    </location>
</feature>
<feature type="transmembrane region" description="Helical" evidence="20">
    <location>
        <begin position="65"/>
        <end position="83"/>
    </location>
</feature>
<dbReference type="EMBL" id="JAUYZG010000012">
    <property type="protein sequence ID" value="KAK2892734.1"/>
    <property type="molecule type" value="Genomic_DNA"/>
</dbReference>
<dbReference type="InterPro" id="IPR000276">
    <property type="entry name" value="GPCR_Rhodpsn"/>
</dbReference>
<evidence type="ECO:0000256" key="9">
    <source>
        <dbReference type="ARBA" id="ARBA00023040"/>
    </source>
</evidence>
<keyword evidence="15" id="KW-0834">Unfolded protein response</keyword>
<evidence type="ECO:0000256" key="3">
    <source>
        <dbReference type="ARBA" id="ARBA00022475"/>
    </source>
</evidence>
<keyword evidence="11 20" id="KW-0675">Receptor</keyword>
<dbReference type="PRINTS" id="PR00625">
    <property type="entry name" value="JDOMAIN"/>
</dbReference>
<evidence type="ECO:0000256" key="19">
    <source>
        <dbReference type="ARBA" id="ARBA00046365"/>
    </source>
</evidence>
<keyword evidence="4" id="KW-0597">Phosphoprotein</keyword>
<evidence type="ECO:0000256" key="16">
    <source>
        <dbReference type="ARBA" id="ARBA00040158"/>
    </source>
</evidence>
<gene>
    <name evidence="24" type="ORF">Q8A67_012722</name>
</gene>
<evidence type="ECO:0000313" key="24">
    <source>
        <dbReference type="EMBL" id="KAK2892734.1"/>
    </source>
</evidence>
<evidence type="ECO:0000256" key="7">
    <source>
        <dbReference type="ARBA" id="ARBA00022824"/>
    </source>
</evidence>
<accession>A0AA88PMT9</accession>
<keyword evidence="12 20" id="KW-0325">Glycoprotein</keyword>
<comment type="subunit">
    <text evidence="19">Interacts with HSPA5/BiP; interaction is direct. Interacts with ERN1/IRE1 (via the luminal region). Interacts with DERL1.</text>
</comment>
<dbReference type="PROSITE" id="PS00636">
    <property type="entry name" value="DNAJ_1"/>
    <property type="match status" value="1"/>
</dbReference>
<dbReference type="SMART" id="SM00271">
    <property type="entry name" value="DnaJ"/>
    <property type="match status" value="1"/>
</dbReference>
<dbReference type="GO" id="GO:0042277">
    <property type="term" value="F:peptide binding"/>
    <property type="evidence" value="ECO:0007669"/>
    <property type="project" value="TreeGrafter"/>
</dbReference>
<dbReference type="Gene3D" id="1.10.287.110">
    <property type="entry name" value="DnaJ domain"/>
    <property type="match status" value="1"/>
</dbReference>
<organism evidence="24 25">
    <name type="scientific">Cirrhinus molitorella</name>
    <name type="common">mud carp</name>
    <dbReference type="NCBI Taxonomy" id="172907"/>
    <lineage>
        <taxon>Eukaryota</taxon>
        <taxon>Metazoa</taxon>
        <taxon>Chordata</taxon>
        <taxon>Craniata</taxon>
        <taxon>Vertebrata</taxon>
        <taxon>Euteleostomi</taxon>
        <taxon>Actinopterygii</taxon>
        <taxon>Neopterygii</taxon>
        <taxon>Teleostei</taxon>
        <taxon>Ostariophysi</taxon>
        <taxon>Cypriniformes</taxon>
        <taxon>Cyprinidae</taxon>
        <taxon>Labeoninae</taxon>
        <taxon>Labeonini</taxon>
        <taxon>Cirrhinus</taxon>
    </lineage>
</organism>
<evidence type="ECO:0000259" key="23">
    <source>
        <dbReference type="PROSITE" id="PS50262"/>
    </source>
</evidence>
<dbReference type="GO" id="GO:0006986">
    <property type="term" value="P:response to unfolded protein"/>
    <property type="evidence" value="ECO:0007669"/>
    <property type="project" value="UniProtKB-KW"/>
</dbReference>
<dbReference type="GO" id="GO:0045907">
    <property type="term" value="P:positive regulation of vasoconstriction"/>
    <property type="evidence" value="ECO:0007669"/>
    <property type="project" value="TreeGrafter"/>
</dbReference>
<dbReference type="InterPro" id="IPR018253">
    <property type="entry name" value="DnaJ_domain_CS"/>
</dbReference>
<protein>
    <recommendedName>
        <fullName evidence="16">DnaJ homolog subfamily B member 9</fullName>
    </recommendedName>
    <alternativeName>
        <fullName evidence="17">Endoplasmic reticulum DNA J domain-containing protein 4</fullName>
    </alternativeName>
</protein>
<evidence type="ECO:0000256" key="8">
    <source>
        <dbReference type="ARBA" id="ARBA00022989"/>
    </source>
</evidence>
<dbReference type="GO" id="GO:0032870">
    <property type="term" value="P:cellular response to hormone stimulus"/>
    <property type="evidence" value="ECO:0007669"/>
    <property type="project" value="TreeGrafter"/>
</dbReference>
<dbReference type="FunFam" id="1.10.287.110:FF:000054">
    <property type="entry name" value="dnaJ homolog subfamily B member 9"/>
    <property type="match status" value="1"/>
</dbReference>
<evidence type="ECO:0000256" key="1">
    <source>
        <dbReference type="ARBA" id="ARBA00004240"/>
    </source>
</evidence>
<evidence type="ECO:0000256" key="4">
    <source>
        <dbReference type="ARBA" id="ARBA00022553"/>
    </source>
</evidence>
<evidence type="ECO:0000256" key="5">
    <source>
        <dbReference type="ARBA" id="ARBA00022692"/>
    </source>
</evidence>
<evidence type="ECO:0000313" key="25">
    <source>
        <dbReference type="Proteomes" id="UP001187343"/>
    </source>
</evidence>
<keyword evidence="7" id="KW-0256">Endoplasmic reticulum</keyword>
<evidence type="ECO:0000256" key="21">
    <source>
        <dbReference type="SAM" id="MobiDB-lite"/>
    </source>
</evidence>
<keyword evidence="8 20" id="KW-1133">Transmembrane helix</keyword>
<reference evidence="24" key="1">
    <citation type="submission" date="2023-08" db="EMBL/GenBank/DDBJ databases">
        <title>Chromosome-level Genome Assembly of mud carp (Cirrhinus molitorella).</title>
        <authorList>
            <person name="Liu H."/>
        </authorList>
    </citation>
    <scope>NUCLEOTIDE SEQUENCE</scope>
    <source>
        <strain evidence="24">Prfri</strain>
        <tissue evidence="24">Muscle</tissue>
    </source>
</reference>
<dbReference type="GO" id="GO:0005886">
    <property type="term" value="C:plasma membrane"/>
    <property type="evidence" value="ECO:0007669"/>
    <property type="project" value="UniProtKB-SubCell"/>
</dbReference>
<comment type="caution">
    <text evidence="20">Lacks conserved residue(s) required for the propagation of feature annotation.</text>
</comment>
<keyword evidence="5 20" id="KW-0812">Transmembrane</keyword>
<dbReference type="Pfam" id="PF00226">
    <property type="entry name" value="DnaJ"/>
    <property type="match status" value="1"/>
</dbReference>
<sequence>MADSLNCSGGNCSSAHQEAFGLSEGHFALVKAAVLGCIFVLATFSNFFLLHALWKRRKRRTRTQLFLLHLCLADLVVAFFQVLPQLSMEITHRFKGSDLVCRAVKYLQVVGMFASTYMIVAMTIDRYHAVCKPMVSFFRGSFRRYVAISAAWLVSLAFSAPQMFIFSLQEVEKNVFDCWATFIEPWGSRIYITWITLSVFVLPAVILMYCQIKICAGIYFNMKRKALQGSTGDGRSSSKGISSAMLKTVKMTFIIILVYTLCWSPFFVVQLWSAWSPSSAPTQGISQSRCESWCSNFSAVTAFRKAISCSAVDVTLRRKPATALTTDMATAQSVFTVAVSILLITELILAEEDYYEILGVPKDASDRQIKKAFHKLAMKYHPDKNKSPDAEAKFREIAEAYETLSDDNRRKEYDQMRSSPFSRESPKGGSGDHFRQHFSFNFDDIFRDSDTFAHNPHLHNKRHFERHFQAHEEARSRHRRHFQHNFGGGMFDDMFEDMERMFSFNGHQTRTQSKFHGSSRQHCRTVTQRRGNMVTTYTDCS</sequence>
<keyword evidence="10 20" id="KW-0472">Membrane</keyword>
<comment type="function">
    <text evidence="18">Co-chaperone for Hsp70 protein HSPA5/BiP that acts as a key repressor of the ERN1/IRE1-mediated unfolded protein response (UPR). J domain-containing co-chaperones stimulate the ATPase activity of Hsp70 proteins and are required for efficient substrate recognition by Hsp70 proteins. In the unstressed endoplasmic reticulum, interacts with the luminal region of ERN1/IRE1 and selectively recruits HSPA5/BiP: HSPA5/BiP disrupts the dimerization of the active ERN1/IRE1 luminal region, thereby inactivating ERN1/IRE1. Also involved in endoplasmic reticulum-associated degradation (ERAD) of misfolded proteins. Required for survival of B-cell progenitors and normal antibody production.</text>
</comment>
<dbReference type="Gene3D" id="1.20.1070.10">
    <property type="entry name" value="Rhodopsin 7-helix transmembrane proteins"/>
    <property type="match status" value="1"/>
</dbReference>
<feature type="transmembrane region" description="Helical" evidence="20">
    <location>
        <begin position="32"/>
        <end position="53"/>
    </location>
</feature>